<dbReference type="EMBL" id="JAEVHI010000001">
    <property type="protein sequence ID" value="KAG5304000.1"/>
    <property type="molecule type" value="Genomic_DNA"/>
</dbReference>
<gene>
    <name evidence="2" type="ORF">I7I52_02183</name>
</gene>
<feature type="region of interest" description="Disordered" evidence="1">
    <location>
        <begin position="90"/>
        <end position="128"/>
    </location>
</feature>
<dbReference type="AlphaFoldDB" id="A0A8H7Z4H3"/>
<reference evidence="2 3" key="1">
    <citation type="submission" date="2021-01" db="EMBL/GenBank/DDBJ databases">
        <title>Chromosome-level genome assembly of a human fungal pathogen reveals clustering of transcriptionally co-regulated genes.</title>
        <authorList>
            <person name="Voorhies M."/>
            <person name="Cohen S."/>
            <person name="Shea T.P."/>
            <person name="Petrus S."/>
            <person name="Munoz J.F."/>
            <person name="Poplawski S."/>
            <person name="Goldman W.E."/>
            <person name="Michael T."/>
            <person name="Cuomo C.A."/>
            <person name="Sil A."/>
            <person name="Beyhan S."/>
        </authorList>
    </citation>
    <scope>NUCLEOTIDE SEQUENCE [LARGE SCALE GENOMIC DNA]</scope>
    <source>
        <strain evidence="2 3">G184AR</strain>
    </source>
</reference>
<feature type="compositionally biased region" description="Low complexity" evidence="1">
    <location>
        <begin position="119"/>
        <end position="128"/>
    </location>
</feature>
<proteinExistence type="predicted"/>
<dbReference type="VEuPathDB" id="FungiDB:I7I52_02183"/>
<comment type="caution">
    <text evidence="2">The sequence shown here is derived from an EMBL/GenBank/DDBJ whole genome shotgun (WGS) entry which is preliminary data.</text>
</comment>
<dbReference type="OrthoDB" id="5409271at2759"/>
<protein>
    <submittedName>
        <fullName evidence="2">Uncharacterized protein</fullName>
    </submittedName>
</protein>
<evidence type="ECO:0000313" key="2">
    <source>
        <dbReference type="EMBL" id="KAG5304000.1"/>
    </source>
</evidence>
<feature type="compositionally biased region" description="Acidic residues" evidence="1">
    <location>
        <begin position="49"/>
        <end position="61"/>
    </location>
</feature>
<evidence type="ECO:0000256" key="1">
    <source>
        <dbReference type="SAM" id="MobiDB-lite"/>
    </source>
</evidence>
<dbReference type="Proteomes" id="UP000670092">
    <property type="component" value="Unassembled WGS sequence"/>
</dbReference>
<organism evidence="2 3">
    <name type="scientific">Ajellomyces capsulatus</name>
    <name type="common">Darling's disease fungus</name>
    <name type="synonym">Histoplasma capsulatum</name>
    <dbReference type="NCBI Taxonomy" id="5037"/>
    <lineage>
        <taxon>Eukaryota</taxon>
        <taxon>Fungi</taxon>
        <taxon>Dikarya</taxon>
        <taxon>Ascomycota</taxon>
        <taxon>Pezizomycotina</taxon>
        <taxon>Eurotiomycetes</taxon>
        <taxon>Eurotiomycetidae</taxon>
        <taxon>Onygenales</taxon>
        <taxon>Ajellomycetaceae</taxon>
        <taxon>Histoplasma</taxon>
    </lineage>
</organism>
<evidence type="ECO:0000313" key="3">
    <source>
        <dbReference type="Proteomes" id="UP000670092"/>
    </source>
</evidence>
<feature type="region of interest" description="Disordered" evidence="1">
    <location>
        <begin position="19"/>
        <end position="61"/>
    </location>
</feature>
<feature type="compositionally biased region" description="Polar residues" evidence="1">
    <location>
        <begin position="90"/>
        <end position="114"/>
    </location>
</feature>
<sequence length="227" mass="24287">MQPPSDSINHQSHKLAEFVASLRSQNSLAPPQPPPTYAIATARPSLEDTLGDIVEDDDDDEESAAIVPIIIKIDTSINIEGQGNTIAIPTSMGASTSEEPPASIPTSKLHSTSLPAGGSSPLQQLQQQRQVKSAQLATAIISALKTSGIMDDKETGRQRPVEVNVSSGIRIKGDGNVVRAGVPKRSALSHVGNSDSSFDGKEELSRRWRKRRASSQPIEILSKKRQI</sequence>
<accession>A0A8H7Z4H3</accession>
<feature type="region of interest" description="Disordered" evidence="1">
    <location>
        <begin position="184"/>
        <end position="227"/>
    </location>
</feature>
<name>A0A8H7Z4H3_AJECA</name>